<gene>
    <name evidence="1" type="ORF">P3TCK_09548</name>
</gene>
<evidence type="ECO:0000313" key="2">
    <source>
        <dbReference type="Proteomes" id="UP000003789"/>
    </source>
</evidence>
<protein>
    <recommendedName>
        <fullName evidence="3">DUF2877 domain-containing protein</fullName>
    </recommendedName>
</protein>
<reference evidence="1 2" key="1">
    <citation type="submission" date="2006-03" db="EMBL/GenBank/DDBJ databases">
        <authorList>
            <person name="Bartlett D.H."/>
            <person name="Valle G."/>
            <person name="Lauro F.M."/>
            <person name="Vezzi A."/>
            <person name="Simonato F."/>
            <person name="Eloe E."/>
            <person name="Vitulo N."/>
            <person name="Stratton T.K."/>
            <person name="D'angelo M."/>
            <person name="Ferriera S."/>
            <person name="Johnson J."/>
            <person name="Kravitz S."/>
            <person name="Beeson K."/>
            <person name="Sutton G."/>
            <person name="Rogers Y."/>
            <person name="Friedman R."/>
            <person name="Frazier M."/>
            <person name="Venter J.C."/>
        </authorList>
    </citation>
    <scope>NUCLEOTIDE SEQUENCE [LARGE SCALE GENOMIC DNA]</scope>
    <source>
        <strain evidence="1 2">3TCK</strain>
    </source>
</reference>
<dbReference type="RefSeq" id="WP_006229929.1">
    <property type="nucleotide sequence ID" value="NZ_CH724134.1"/>
</dbReference>
<dbReference type="EMBL" id="AAPH01000013">
    <property type="protein sequence ID" value="EAS43152.1"/>
    <property type="molecule type" value="Genomic_DNA"/>
</dbReference>
<proteinExistence type="predicted"/>
<dbReference type="HOGENOM" id="CLU_072005_4_0_6"/>
<organism evidence="1 2">
    <name type="scientific">Photobacterium profundum 3TCK</name>
    <dbReference type="NCBI Taxonomy" id="314280"/>
    <lineage>
        <taxon>Bacteria</taxon>
        <taxon>Pseudomonadati</taxon>
        <taxon>Pseudomonadota</taxon>
        <taxon>Gammaproteobacteria</taxon>
        <taxon>Vibrionales</taxon>
        <taxon>Vibrionaceae</taxon>
        <taxon>Photobacterium</taxon>
    </lineage>
</organism>
<evidence type="ECO:0008006" key="3">
    <source>
        <dbReference type="Google" id="ProtNLM"/>
    </source>
</evidence>
<dbReference type="OrthoDB" id="4933449at2"/>
<dbReference type="Pfam" id="PF11392">
    <property type="entry name" value="AllH"/>
    <property type="match status" value="1"/>
</dbReference>
<evidence type="ECO:0000313" key="1">
    <source>
        <dbReference type="EMBL" id="EAS43152.1"/>
    </source>
</evidence>
<sequence>MIIALTKGYLCPSISFDGKVHSVFTRSVNIVTDLKQTPWVSLLDASLPETPTAFQCSFALSTDLTSRLNMGDSVFMRGGVIRFPSCSSLIINTLTATDWGKAPSLSQVNKEKIKKNVLIAETLLTDYISLNNKEHISSTSAYLNYLHIVTPNSIQVEPEQLISNIGKGKGLTPSGDDFLIGVLAVLSALHNTIPEADVIYHRLKASMLYVIDKTTDISAHYLTIALSQHFSHPVQWLVYHLFHATDKNEIQAAVTTNLSIGSSSGVDTIAGILYCINELLLR</sequence>
<name>Q1Z3S6_9GAMM</name>
<dbReference type="AlphaFoldDB" id="Q1Z3S6"/>
<dbReference type="Proteomes" id="UP000003789">
    <property type="component" value="Unassembled WGS sequence"/>
</dbReference>
<accession>Q1Z3S6</accession>
<dbReference type="InterPro" id="IPR021530">
    <property type="entry name" value="AllH-like"/>
</dbReference>
<comment type="caution">
    <text evidence="1">The sequence shown here is derived from an EMBL/GenBank/DDBJ whole genome shotgun (WGS) entry which is preliminary data.</text>
</comment>